<comment type="caution">
    <text evidence="1">The sequence shown here is derived from an EMBL/GenBank/DDBJ whole genome shotgun (WGS) entry which is preliminary data.</text>
</comment>
<dbReference type="AlphaFoldDB" id="A0A2U2XBW9"/>
<dbReference type="EMBL" id="QFRJ01000007">
    <property type="protein sequence ID" value="PWH85296.1"/>
    <property type="molecule type" value="Genomic_DNA"/>
</dbReference>
<accession>A0A2U2XBW9</accession>
<keyword evidence="2" id="KW-1185">Reference proteome</keyword>
<gene>
    <name evidence="1" type="ORF">DIT68_10180</name>
</gene>
<reference evidence="1 2" key="1">
    <citation type="submission" date="2018-05" db="EMBL/GenBank/DDBJ databases">
        <title>Brumimicrobium oceani sp. nov., isolated from coastal sediment.</title>
        <authorList>
            <person name="Kou Y."/>
        </authorList>
    </citation>
    <scope>NUCLEOTIDE SEQUENCE [LARGE SCALE GENOMIC DNA]</scope>
    <source>
        <strain evidence="1 2">C305</strain>
    </source>
</reference>
<evidence type="ECO:0000313" key="1">
    <source>
        <dbReference type="EMBL" id="PWH85296.1"/>
    </source>
</evidence>
<dbReference type="RefSeq" id="WP_109359697.1">
    <property type="nucleotide sequence ID" value="NZ_QFRJ01000007.1"/>
</dbReference>
<evidence type="ECO:0008006" key="3">
    <source>
        <dbReference type="Google" id="ProtNLM"/>
    </source>
</evidence>
<dbReference type="OrthoDB" id="676537at2"/>
<sequence length="220" mass="24831">MRITSILIVFLSVFHFSFAQELKIKYNIIMESSDPAMQPQLQMSKGSTLTVFAKGEQSRVEMKMGQLMTTTTILDVNKKKGLTLMEGMLGKQAATFEGEDFDTYHGEDNDAEIEFLDETKTILGHKCKKAIVYIDEEGGEMVFWYTEDVKANYAFVGDYSKYGLPGVALEYGVEQESISMKFVATELNTNFKADKNLFDLNIPAGYTEKSFKEMINMSGQ</sequence>
<proteinExistence type="predicted"/>
<evidence type="ECO:0000313" key="2">
    <source>
        <dbReference type="Proteomes" id="UP000245370"/>
    </source>
</evidence>
<name>A0A2U2XBW9_9FLAO</name>
<dbReference type="Proteomes" id="UP000245370">
    <property type="component" value="Unassembled WGS sequence"/>
</dbReference>
<organism evidence="1 2">
    <name type="scientific">Brumimicrobium oceani</name>
    <dbReference type="NCBI Taxonomy" id="2100725"/>
    <lineage>
        <taxon>Bacteria</taxon>
        <taxon>Pseudomonadati</taxon>
        <taxon>Bacteroidota</taxon>
        <taxon>Flavobacteriia</taxon>
        <taxon>Flavobacteriales</taxon>
        <taxon>Crocinitomicaceae</taxon>
        <taxon>Brumimicrobium</taxon>
    </lineage>
</organism>
<dbReference type="Pfam" id="PF22252">
    <property type="entry name" value="PNGase_F-II_N"/>
    <property type="match status" value="1"/>
</dbReference>
<protein>
    <recommendedName>
        <fullName evidence="3">DUF4412 domain-containing protein</fullName>
    </recommendedName>
</protein>
<reference evidence="1 2" key="2">
    <citation type="submission" date="2018-05" db="EMBL/GenBank/DDBJ databases">
        <authorList>
            <person name="Lanie J.A."/>
            <person name="Ng W.-L."/>
            <person name="Kazmierczak K.M."/>
            <person name="Andrzejewski T.M."/>
            <person name="Davidsen T.M."/>
            <person name="Wayne K.J."/>
            <person name="Tettelin H."/>
            <person name="Glass J.I."/>
            <person name="Rusch D."/>
            <person name="Podicherti R."/>
            <person name="Tsui H.-C.T."/>
            <person name="Winkler M.E."/>
        </authorList>
    </citation>
    <scope>NUCLEOTIDE SEQUENCE [LARGE SCALE GENOMIC DNA]</scope>
    <source>
        <strain evidence="1 2">C305</strain>
    </source>
</reference>